<protein>
    <submittedName>
        <fullName evidence="1">Uncharacterized protein</fullName>
    </submittedName>
</protein>
<dbReference type="EMBL" id="KI660278">
    <property type="protein sequence ID" value="ETN75716.1"/>
    <property type="molecule type" value="Genomic_DNA"/>
</dbReference>
<name>W2T3A8_NECAM</name>
<dbReference type="Proteomes" id="UP000053676">
    <property type="component" value="Unassembled WGS sequence"/>
</dbReference>
<dbReference type="AlphaFoldDB" id="W2T3A8"/>
<dbReference type="KEGG" id="nai:NECAME_03688"/>
<accession>W2T3A8</accession>
<evidence type="ECO:0000313" key="2">
    <source>
        <dbReference type="Proteomes" id="UP000053676"/>
    </source>
</evidence>
<reference evidence="2" key="1">
    <citation type="journal article" date="2014" name="Nat. Genet.">
        <title>Genome of the human hookworm Necator americanus.</title>
        <authorList>
            <person name="Tang Y.T."/>
            <person name="Gao X."/>
            <person name="Rosa B.A."/>
            <person name="Abubucker S."/>
            <person name="Hallsworth-Pepin K."/>
            <person name="Martin J."/>
            <person name="Tyagi R."/>
            <person name="Heizer E."/>
            <person name="Zhang X."/>
            <person name="Bhonagiri-Palsikar V."/>
            <person name="Minx P."/>
            <person name="Warren W.C."/>
            <person name="Wang Q."/>
            <person name="Zhan B."/>
            <person name="Hotez P.J."/>
            <person name="Sternberg P.W."/>
            <person name="Dougall A."/>
            <person name="Gaze S.T."/>
            <person name="Mulvenna J."/>
            <person name="Sotillo J."/>
            <person name="Ranganathan S."/>
            <person name="Rabelo E.M."/>
            <person name="Wilson R.K."/>
            <person name="Felgner P.L."/>
            <person name="Bethony J."/>
            <person name="Hawdon J.M."/>
            <person name="Gasser R.B."/>
            <person name="Loukas A."/>
            <person name="Mitreva M."/>
        </authorList>
    </citation>
    <scope>NUCLEOTIDE SEQUENCE [LARGE SCALE GENOMIC DNA]</scope>
</reference>
<evidence type="ECO:0000313" key="1">
    <source>
        <dbReference type="EMBL" id="ETN75716.1"/>
    </source>
</evidence>
<proteinExistence type="predicted"/>
<sequence length="71" mass="8138">MSVELEQNDTLVVVADMLPSVLNVDVTKKIPHHPHLQKSKITADLKKTDVDRLSEIVCQKCRRIQERCETL</sequence>
<keyword evidence="2" id="KW-1185">Reference proteome</keyword>
<organism evidence="1 2">
    <name type="scientific">Necator americanus</name>
    <name type="common">Human hookworm</name>
    <dbReference type="NCBI Taxonomy" id="51031"/>
    <lineage>
        <taxon>Eukaryota</taxon>
        <taxon>Metazoa</taxon>
        <taxon>Ecdysozoa</taxon>
        <taxon>Nematoda</taxon>
        <taxon>Chromadorea</taxon>
        <taxon>Rhabditida</taxon>
        <taxon>Rhabditina</taxon>
        <taxon>Rhabditomorpha</taxon>
        <taxon>Strongyloidea</taxon>
        <taxon>Ancylostomatidae</taxon>
        <taxon>Bunostominae</taxon>
        <taxon>Necator</taxon>
    </lineage>
</organism>
<gene>
    <name evidence="1" type="ORF">NECAME_03688</name>
</gene>